<proteinExistence type="predicted"/>
<feature type="non-terminal residue" evidence="4">
    <location>
        <position position="438"/>
    </location>
</feature>
<dbReference type="InterPro" id="IPR004291">
    <property type="entry name" value="Transposase_IS66_central"/>
</dbReference>
<reference evidence="4 5" key="1">
    <citation type="submission" date="2016-11" db="EMBL/GenBank/DDBJ databases">
        <authorList>
            <person name="Jaros S."/>
            <person name="Januszkiewicz K."/>
            <person name="Wedrychowicz H."/>
        </authorList>
    </citation>
    <scope>NUCLEOTIDE SEQUENCE [LARGE SCALE GENOMIC DNA]</scope>
    <source>
        <strain evidence="4 5">CGMCC 1.8863</strain>
    </source>
</reference>
<evidence type="ECO:0000313" key="4">
    <source>
        <dbReference type="EMBL" id="SHJ87129.1"/>
    </source>
</evidence>
<dbReference type="PANTHER" id="PTHR33678:SF1">
    <property type="entry name" value="BLL1576 PROTEIN"/>
    <property type="match status" value="1"/>
</dbReference>
<dbReference type="InterPro" id="IPR052344">
    <property type="entry name" value="Transposase-related"/>
</dbReference>
<organism evidence="4 5">
    <name type="scientific">Arenibacter nanhaiticus</name>
    <dbReference type="NCBI Taxonomy" id="558155"/>
    <lineage>
        <taxon>Bacteria</taxon>
        <taxon>Pseudomonadati</taxon>
        <taxon>Bacteroidota</taxon>
        <taxon>Flavobacteriia</taxon>
        <taxon>Flavobacteriales</taxon>
        <taxon>Flavobacteriaceae</taxon>
        <taxon>Arenibacter</taxon>
    </lineage>
</organism>
<dbReference type="EMBL" id="FQYX01000048">
    <property type="protein sequence ID" value="SHJ87129.1"/>
    <property type="molecule type" value="Genomic_DNA"/>
</dbReference>
<dbReference type="Proteomes" id="UP000184231">
    <property type="component" value="Unassembled WGS sequence"/>
</dbReference>
<evidence type="ECO:0000259" key="3">
    <source>
        <dbReference type="Pfam" id="PF13007"/>
    </source>
</evidence>
<dbReference type="PANTHER" id="PTHR33678">
    <property type="entry name" value="BLL1576 PROTEIN"/>
    <property type="match status" value="1"/>
</dbReference>
<keyword evidence="5" id="KW-1185">Reference proteome</keyword>
<feature type="coiled-coil region" evidence="1">
    <location>
        <begin position="7"/>
        <end position="37"/>
    </location>
</feature>
<feature type="domain" description="Transposase IS66 central" evidence="2">
    <location>
        <begin position="181"/>
        <end position="438"/>
    </location>
</feature>
<evidence type="ECO:0000313" key="5">
    <source>
        <dbReference type="Proteomes" id="UP000184231"/>
    </source>
</evidence>
<gene>
    <name evidence="4" type="ORF">SAMN04487911_1481</name>
</gene>
<dbReference type="Pfam" id="PF13007">
    <property type="entry name" value="LZ_Tnp_IS66"/>
    <property type="match status" value="1"/>
</dbReference>
<evidence type="ECO:0000256" key="1">
    <source>
        <dbReference type="SAM" id="Coils"/>
    </source>
</evidence>
<dbReference type="AlphaFoldDB" id="A0A1M6MUS7"/>
<dbReference type="NCBIfam" id="NF033517">
    <property type="entry name" value="transpos_IS66"/>
    <property type="match status" value="1"/>
</dbReference>
<dbReference type="RefSeq" id="WP_072765961.1">
    <property type="nucleotide sequence ID" value="NZ_FQYX01000048.1"/>
</dbReference>
<protein>
    <submittedName>
        <fullName evidence="4">Transposase</fullName>
    </submittedName>
</protein>
<keyword evidence="1" id="KW-0175">Coiled coil</keyword>
<dbReference type="InterPro" id="IPR024463">
    <property type="entry name" value="Transposase_TnpC_homeodom"/>
</dbReference>
<sequence length="438" mass="51232">MQEPLENLTKEQLLALLEKQEKSLQKEARKLAKVEGDLAKREHRISELEFQLAYYKRLAFGQKRERFEGDKNQMSLPFEMEAEKAEKQEGELKEKLTYERRKRTSAHKGRMALPDHLPVEEIKIYPEGDLTGMVCIGEEVTDELEYEPAKYYIKRYIRYKYAPKNKEGVVIGVLPERVIEKGIPGAGLLASILVDKYQDHLPLYRQMQRFKRAEIPIASSTLEGWTRQSLKIIDILYQYLLEDIRSKGYLQSDESTIKVMDPNKKGKTHKGYYWVHHCPIDGTVLFDYQPGRSREAAKHVLADFKGYLQTDGYVAYDKIGKREGVTHLNCWAHARREFDKAKDNDKERAEKALTFIQKLYAIEASARQRELNPKERKALRLEESLPVINEFGKWLFQQMKQQLVLPKSPIGKAFLYTMNRWDQLSTYLYDGILEIDNN</sequence>
<dbReference type="Pfam" id="PF03050">
    <property type="entry name" value="DDE_Tnp_IS66"/>
    <property type="match status" value="1"/>
</dbReference>
<accession>A0A1M6MUS7</accession>
<name>A0A1M6MUS7_9FLAO</name>
<dbReference type="OrthoDB" id="9760067at2"/>
<evidence type="ECO:0000259" key="2">
    <source>
        <dbReference type="Pfam" id="PF03050"/>
    </source>
</evidence>
<feature type="domain" description="Transposase TnpC homeodomain" evidence="3">
    <location>
        <begin position="47"/>
        <end position="122"/>
    </location>
</feature>